<accession>A0A2I1IQK7</accession>
<evidence type="ECO:0000313" key="1">
    <source>
        <dbReference type="EMBL" id="PKY73407.1"/>
    </source>
</evidence>
<evidence type="ECO:0000313" key="2">
    <source>
        <dbReference type="Proteomes" id="UP000235122"/>
    </source>
</evidence>
<keyword evidence="2" id="KW-1185">Reference proteome</keyword>
<comment type="caution">
    <text evidence="1">The sequence shown here is derived from an EMBL/GenBank/DDBJ whole genome shotgun (WGS) entry which is preliminary data.</text>
</comment>
<dbReference type="Proteomes" id="UP000235122">
    <property type="component" value="Unassembled WGS sequence"/>
</dbReference>
<sequence>MSNSHWKKVALPAATEPLLDAWRKFADTAGIITTANSVAEARQILTTAADNGVSITATTPAYFDIHGVLYRADGRKNGTVWVLSPLNEVEVDSRKYSTGWSGHLNENQFHAACSTQLPARPYDRLVAVTAGAYGRCTKGRMNFAIVGHNGAFAAARWDPDEESSVSVSLQTVVPAGEAPNIKCGPQGGWRGGDATLTTNDRFNFMVATAYPITMA</sequence>
<organism evidence="1 2">
    <name type="scientific">Winkia neuii</name>
    <dbReference type="NCBI Taxonomy" id="33007"/>
    <lineage>
        <taxon>Bacteria</taxon>
        <taxon>Bacillati</taxon>
        <taxon>Actinomycetota</taxon>
        <taxon>Actinomycetes</taxon>
        <taxon>Actinomycetales</taxon>
        <taxon>Actinomycetaceae</taxon>
        <taxon>Winkia</taxon>
    </lineage>
</organism>
<gene>
    <name evidence="1" type="ORF">CYJ19_02140</name>
</gene>
<dbReference type="EMBL" id="PKKO01000001">
    <property type="protein sequence ID" value="PKY73407.1"/>
    <property type="molecule type" value="Genomic_DNA"/>
</dbReference>
<dbReference type="RefSeq" id="WP_004808304.1">
    <property type="nucleotide sequence ID" value="NZ_CP118946.1"/>
</dbReference>
<dbReference type="AlphaFoldDB" id="A0A2I1IQK7"/>
<protein>
    <submittedName>
        <fullName evidence="1">Uncharacterized protein</fullName>
    </submittedName>
</protein>
<reference evidence="1 2" key="1">
    <citation type="submission" date="2017-12" db="EMBL/GenBank/DDBJ databases">
        <title>Phylogenetic diversity of female urinary microbiome.</title>
        <authorList>
            <person name="Thomas-White K."/>
            <person name="Wolfe A.J."/>
        </authorList>
    </citation>
    <scope>NUCLEOTIDE SEQUENCE [LARGE SCALE GENOMIC DNA]</scope>
    <source>
        <strain evidence="1 2">UMB0402</strain>
    </source>
</reference>
<proteinExistence type="predicted"/>
<dbReference type="STRING" id="33007.HMPREF3198_00114"/>
<name>A0A2I1IQK7_9ACTO</name>